<dbReference type="Proteomes" id="UP000586254">
    <property type="component" value="Unassembled WGS sequence"/>
</dbReference>
<dbReference type="RefSeq" id="WP_180494083.1">
    <property type="nucleotide sequence ID" value="NZ_JACCKS010000027.1"/>
</dbReference>
<sequence>MEKLMRYNIADYLNIGTDTEEYALMGTGFNSLNESPNAQVDTKAYINDKSTSSTTTGYQGQFPFEADMIKDERALMKLYEIGRNQKTGVDAEVDYVRVELFEPVDSKENTFKARKFRCSTEISDISGEGAQPLVLSGNLNQVGDLIDGEFNTTTKTFTPAGE</sequence>
<name>A0A853JRD8_9FIRM</name>
<proteinExistence type="predicted"/>
<protein>
    <recommendedName>
        <fullName evidence="3">Phage tail tube protein</fullName>
    </recommendedName>
</protein>
<evidence type="ECO:0008006" key="3">
    <source>
        <dbReference type="Google" id="ProtNLM"/>
    </source>
</evidence>
<comment type="caution">
    <text evidence="1">The sequence shown here is derived from an EMBL/GenBank/DDBJ whole genome shotgun (WGS) entry which is preliminary data.</text>
</comment>
<accession>A0A853JRD8</accession>
<dbReference type="EMBL" id="JACCKS010000027">
    <property type="protein sequence ID" value="NZA39853.1"/>
    <property type="molecule type" value="Genomic_DNA"/>
</dbReference>
<evidence type="ECO:0000313" key="2">
    <source>
        <dbReference type="Proteomes" id="UP000586254"/>
    </source>
</evidence>
<gene>
    <name evidence="1" type="ORF">H0N91_17390</name>
</gene>
<reference evidence="1 2" key="1">
    <citation type="submission" date="2020-07" db="EMBL/GenBank/DDBJ databases">
        <title>Organ Donor 1.</title>
        <authorList>
            <person name="Marsh A.J."/>
            <person name="Azcarate-Peril M.A."/>
        </authorList>
    </citation>
    <scope>NUCLEOTIDE SEQUENCE [LARGE SCALE GENOMIC DNA]</scope>
    <source>
        <strain evidence="1 2">AMC0717</strain>
    </source>
</reference>
<evidence type="ECO:0000313" key="1">
    <source>
        <dbReference type="EMBL" id="NZA39853.1"/>
    </source>
</evidence>
<organism evidence="1 2">
    <name type="scientific">Eubacterium callanderi</name>
    <dbReference type="NCBI Taxonomy" id="53442"/>
    <lineage>
        <taxon>Bacteria</taxon>
        <taxon>Bacillati</taxon>
        <taxon>Bacillota</taxon>
        <taxon>Clostridia</taxon>
        <taxon>Eubacteriales</taxon>
        <taxon>Eubacteriaceae</taxon>
        <taxon>Eubacterium</taxon>
    </lineage>
</organism>
<dbReference type="AlphaFoldDB" id="A0A853JRD8"/>